<keyword evidence="1" id="KW-1133">Transmembrane helix</keyword>
<name>A0A077ZY52_STYLE</name>
<dbReference type="Gene3D" id="2.60.120.650">
    <property type="entry name" value="Cupin"/>
    <property type="match status" value="1"/>
</dbReference>
<gene>
    <name evidence="3" type="primary">Contig7826.g8349</name>
    <name evidence="3" type="ORF">STYLEM_2444</name>
</gene>
<keyword evidence="1" id="KW-0472">Membrane</keyword>
<keyword evidence="1" id="KW-0812">Transmembrane</keyword>
<dbReference type="PANTHER" id="PTHR12461:SF105">
    <property type="entry name" value="HYPOXIA-INDUCIBLE FACTOR 1-ALPHA INHIBITOR"/>
    <property type="match status" value="1"/>
</dbReference>
<dbReference type="AlphaFoldDB" id="A0A077ZY52"/>
<feature type="transmembrane region" description="Helical" evidence="1">
    <location>
        <begin position="29"/>
        <end position="49"/>
    </location>
</feature>
<evidence type="ECO:0000313" key="3">
    <source>
        <dbReference type="EMBL" id="CDW73466.1"/>
    </source>
</evidence>
<proteinExistence type="predicted"/>
<evidence type="ECO:0000256" key="1">
    <source>
        <dbReference type="SAM" id="Phobius"/>
    </source>
</evidence>
<dbReference type="SUPFAM" id="SSF51197">
    <property type="entry name" value="Clavaminate synthase-like"/>
    <property type="match status" value="1"/>
</dbReference>
<dbReference type="InParanoid" id="A0A077ZY52"/>
<dbReference type="OrthoDB" id="47172at2759"/>
<dbReference type="Proteomes" id="UP000039865">
    <property type="component" value="Unassembled WGS sequence"/>
</dbReference>
<dbReference type="PANTHER" id="PTHR12461">
    <property type="entry name" value="HYPOXIA-INDUCIBLE FACTOR 1 ALPHA INHIBITOR-RELATED"/>
    <property type="match status" value="1"/>
</dbReference>
<evidence type="ECO:0000313" key="4">
    <source>
        <dbReference type="Proteomes" id="UP000039865"/>
    </source>
</evidence>
<dbReference type="EMBL" id="CCKQ01002373">
    <property type="protein sequence ID" value="CDW73466.1"/>
    <property type="molecule type" value="Genomic_DNA"/>
</dbReference>
<organism evidence="3 4">
    <name type="scientific">Stylonychia lemnae</name>
    <name type="common">Ciliate</name>
    <dbReference type="NCBI Taxonomy" id="5949"/>
    <lineage>
        <taxon>Eukaryota</taxon>
        <taxon>Sar</taxon>
        <taxon>Alveolata</taxon>
        <taxon>Ciliophora</taxon>
        <taxon>Intramacronucleata</taxon>
        <taxon>Spirotrichea</taxon>
        <taxon>Stichotrichia</taxon>
        <taxon>Sporadotrichida</taxon>
        <taxon>Oxytrichidae</taxon>
        <taxon>Stylonychinae</taxon>
        <taxon>Stylonychia</taxon>
    </lineage>
</organism>
<dbReference type="Pfam" id="PF13621">
    <property type="entry name" value="Cupin_8"/>
    <property type="match status" value="1"/>
</dbReference>
<feature type="domain" description="Cupin-like" evidence="2">
    <location>
        <begin position="100"/>
        <end position="334"/>
    </location>
</feature>
<dbReference type="InterPro" id="IPR041667">
    <property type="entry name" value="Cupin_8"/>
</dbReference>
<evidence type="ECO:0000259" key="2">
    <source>
        <dbReference type="Pfam" id="PF13621"/>
    </source>
</evidence>
<accession>A0A077ZY52</accession>
<keyword evidence="4" id="KW-1185">Reference proteome</keyword>
<protein>
    <recommendedName>
        <fullName evidence="2">Cupin-like domain-containing protein</fullName>
    </recommendedName>
</protein>
<sequence length="352" mass="41927">MIRAQQRMKLKAKRESWGYKLLMAIPRNLVYVFVFIIAFAFTGMFYVVYTGKNMSQFLKHELQINENLMEHPLFYFFQNRIKVDDQIIKKQLEDLNSQYFYKNHLTQNKPMVVEDGCKKWRALDKWNDIYYLKREYGLQSIVINKLDRPKIGNQINRNANYHYSSQSSKRNSFTQYLNLTTTDNDKTAMYFLKNEMIVSRNLQMDYEKPQFITKILRNRMTGLTIWNDFIRQPEFKNRERYLCVISGTEDFRLVSPIYKQSIYSGVIEELGPTETPIDFFNYSSQDKFPLAKKIRVLSARLEKGSCIYVPAFWWVQTSTVSEKTIMLTFEYESHSELTSLLFEAIDKGILDE</sequence>
<reference evidence="3 4" key="1">
    <citation type="submission" date="2014-06" db="EMBL/GenBank/DDBJ databases">
        <authorList>
            <person name="Swart Estienne"/>
        </authorList>
    </citation>
    <scope>NUCLEOTIDE SEQUENCE [LARGE SCALE GENOMIC DNA]</scope>
    <source>
        <strain evidence="3 4">130c</strain>
    </source>
</reference>